<protein>
    <recommendedName>
        <fullName evidence="4">Nickel/cobalt efflux system</fullName>
    </recommendedName>
</protein>
<evidence type="ECO:0000256" key="1">
    <source>
        <dbReference type="SAM" id="Phobius"/>
    </source>
</evidence>
<dbReference type="PANTHER" id="PTHR33876">
    <property type="entry name" value="UNNAMED PRODUCT"/>
    <property type="match status" value="1"/>
</dbReference>
<feature type="transmembrane region" description="Helical" evidence="1">
    <location>
        <begin position="126"/>
        <end position="146"/>
    </location>
</feature>
<dbReference type="PANTHER" id="PTHR33876:SF4">
    <property type="entry name" value="CHLOROPLAST PROTEIN FOR GROWTH AND FERTILITY 2"/>
    <property type="match status" value="1"/>
</dbReference>
<keyword evidence="1" id="KW-0472">Membrane</keyword>
<keyword evidence="1" id="KW-1133">Transmembrane helix</keyword>
<name>A0A7R9ZBI6_9STRA</name>
<dbReference type="InterPro" id="IPR052776">
    <property type="entry name" value="Chloro_ReproSupport/MetalTrans"/>
</dbReference>
<reference evidence="3" key="1">
    <citation type="submission" date="2021-01" db="EMBL/GenBank/DDBJ databases">
        <authorList>
            <person name="Corre E."/>
            <person name="Pelletier E."/>
            <person name="Niang G."/>
            <person name="Scheremetjew M."/>
            <person name="Finn R."/>
            <person name="Kale V."/>
            <person name="Holt S."/>
            <person name="Cochrane G."/>
            <person name="Meng A."/>
            <person name="Brown T."/>
            <person name="Cohen L."/>
        </authorList>
    </citation>
    <scope>NUCLEOTIDE SEQUENCE</scope>
    <source>
        <strain evidence="3">CCMP147</strain>
    </source>
</reference>
<feature type="signal peptide" evidence="2">
    <location>
        <begin position="1"/>
        <end position="25"/>
    </location>
</feature>
<evidence type="ECO:0000256" key="2">
    <source>
        <dbReference type="SAM" id="SignalP"/>
    </source>
</evidence>
<keyword evidence="2" id="KW-0732">Signal</keyword>
<keyword evidence="1" id="KW-0812">Transmembrane</keyword>
<dbReference type="EMBL" id="HBED01030595">
    <property type="protein sequence ID" value="CAD8316542.1"/>
    <property type="molecule type" value="Transcribed_RNA"/>
</dbReference>
<evidence type="ECO:0008006" key="4">
    <source>
        <dbReference type="Google" id="ProtNLM"/>
    </source>
</evidence>
<dbReference type="AlphaFoldDB" id="A0A7R9ZBI6"/>
<organism evidence="3">
    <name type="scientific">Pseudictyota dubia</name>
    <dbReference type="NCBI Taxonomy" id="2749911"/>
    <lineage>
        <taxon>Eukaryota</taxon>
        <taxon>Sar</taxon>
        <taxon>Stramenopiles</taxon>
        <taxon>Ochrophyta</taxon>
        <taxon>Bacillariophyta</taxon>
        <taxon>Mediophyceae</taxon>
        <taxon>Biddulphiophycidae</taxon>
        <taxon>Eupodiscales</taxon>
        <taxon>Odontellaceae</taxon>
        <taxon>Pseudictyota</taxon>
    </lineage>
</organism>
<feature type="transmembrane region" description="Helical" evidence="1">
    <location>
        <begin position="289"/>
        <end position="309"/>
    </location>
</feature>
<accession>A0A7R9ZBI6</accession>
<evidence type="ECO:0000313" key="3">
    <source>
        <dbReference type="EMBL" id="CAD8316542.1"/>
    </source>
</evidence>
<gene>
    <name evidence="3" type="ORF">TDUB1175_LOCUS15335</name>
</gene>
<sequence>MAPSRKETALTTLLVLALSLQRTDAFAPASTLAGRTRPSSAVGGIGGFVQEPTKNVASFPNVRTSGSDLQMSAAPAVSAGVGALAGAVSGGVFAGGLHAIAGPDHLAALLPRCCGQRWYRAGRIGALWGMGHGVSATILGVCAFALKSRMSKMGAFSRVVRGASSFMEIAVGASLVFIGLLGIKEAREWEAEIEGGVPQSLSAAAGEDGMKVAQKRAVVFNGVLHGFSWDGAPSLAPAIAVATWRGNITFLLAYALGTMGAMTIATTLIGEGTRKAGEVLHRPDIPQKLSYVSSIIAIGVGLFWCSLALN</sequence>
<feature type="chain" id="PRO_5030548837" description="Nickel/cobalt efflux system" evidence="2">
    <location>
        <begin position="26"/>
        <end position="310"/>
    </location>
</feature>
<proteinExistence type="predicted"/>
<feature type="transmembrane region" description="Helical" evidence="1">
    <location>
        <begin position="248"/>
        <end position="269"/>
    </location>
</feature>